<accession>A0A927M6X5</accession>
<gene>
    <name evidence="1" type="ORF">H4W31_004765</name>
</gene>
<reference evidence="1" key="1">
    <citation type="submission" date="2020-10" db="EMBL/GenBank/DDBJ databases">
        <title>Sequencing the genomes of 1000 actinobacteria strains.</title>
        <authorList>
            <person name="Klenk H.-P."/>
        </authorList>
    </citation>
    <scope>NUCLEOTIDE SEQUENCE</scope>
    <source>
        <strain evidence="1">DSM 46832</strain>
    </source>
</reference>
<evidence type="ECO:0000313" key="1">
    <source>
        <dbReference type="EMBL" id="MBE1489127.1"/>
    </source>
</evidence>
<protein>
    <submittedName>
        <fullName evidence="1">Uncharacterized protein</fullName>
    </submittedName>
</protein>
<organism evidence="1 2">
    <name type="scientific">Plantactinospora soyae</name>
    <dbReference type="NCBI Taxonomy" id="1544732"/>
    <lineage>
        <taxon>Bacteria</taxon>
        <taxon>Bacillati</taxon>
        <taxon>Actinomycetota</taxon>
        <taxon>Actinomycetes</taxon>
        <taxon>Micromonosporales</taxon>
        <taxon>Micromonosporaceae</taxon>
        <taxon>Plantactinospora</taxon>
    </lineage>
</organism>
<keyword evidence="2" id="KW-1185">Reference proteome</keyword>
<dbReference type="Proteomes" id="UP000649753">
    <property type="component" value="Unassembled WGS sequence"/>
</dbReference>
<comment type="caution">
    <text evidence="1">The sequence shown here is derived from an EMBL/GenBank/DDBJ whole genome shotgun (WGS) entry which is preliminary data.</text>
</comment>
<sequence>MESTLTSSSPTSPRDAASAINAFIRSWNTPALAQPLNRE</sequence>
<dbReference type="AlphaFoldDB" id="A0A927M6X5"/>
<evidence type="ECO:0000313" key="2">
    <source>
        <dbReference type="Proteomes" id="UP000649753"/>
    </source>
</evidence>
<name>A0A927M6X5_9ACTN</name>
<proteinExistence type="predicted"/>
<dbReference type="EMBL" id="JADBEB010000001">
    <property type="protein sequence ID" value="MBE1489127.1"/>
    <property type="molecule type" value="Genomic_DNA"/>
</dbReference>